<feature type="transmembrane region" description="Helical" evidence="1">
    <location>
        <begin position="128"/>
        <end position="147"/>
    </location>
</feature>
<protein>
    <submittedName>
        <fullName evidence="2">Uncharacterized protein</fullName>
    </submittedName>
</protein>
<dbReference type="RefSeq" id="WP_223302346.1">
    <property type="nucleotide sequence ID" value="NZ_PCMW01000091.1"/>
</dbReference>
<evidence type="ECO:0000313" key="2">
    <source>
        <dbReference type="EMBL" id="PDS22439.1"/>
    </source>
</evidence>
<keyword evidence="1" id="KW-0472">Membrane</keyword>
<proteinExistence type="predicted"/>
<feature type="transmembrane region" description="Helical" evidence="1">
    <location>
        <begin position="96"/>
        <end position="122"/>
    </location>
</feature>
<dbReference type="AlphaFoldDB" id="A0A2H3K937"/>
<dbReference type="Proteomes" id="UP000220828">
    <property type="component" value="Unassembled WGS sequence"/>
</dbReference>
<gene>
    <name evidence="2" type="ORF">B0A77_13460</name>
</gene>
<organism evidence="2 3">
    <name type="scientific">Flavobacterium branchiophilum</name>
    <dbReference type="NCBI Taxonomy" id="55197"/>
    <lineage>
        <taxon>Bacteria</taxon>
        <taxon>Pseudomonadati</taxon>
        <taxon>Bacteroidota</taxon>
        <taxon>Flavobacteriia</taxon>
        <taxon>Flavobacteriales</taxon>
        <taxon>Flavobacteriaceae</taxon>
        <taxon>Flavobacterium</taxon>
    </lineage>
</organism>
<keyword evidence="1" id="KW-1133">Transmembrane helix</keyword>
<evidence type="ECO:0000256" key="1">
    <source>
        <dbReference type="SAM" id="Phobius"/>
    </source>
</evidence>
<dbReference type="EMBL" id="PCMW01000091">
    <property type="protein sequence ID" value="PDS22439.1"/>
    <property type="molecule type" value="Genomic_DNA"/>
</dbReference>
<keyword evidence="1" id="KW-0812">Transmembrane</keyword>
<feature type="transmembrane region" description="Helical" evidence="1">
    <location>
        <begin position="24"/>
        <end position="43"/>
    </location>
</feature>
<accession>A0A2H3K937</accession>
<comment type="caution">
    <text evidence="2">The sequence shown here is derived from an EMBL/GenBank/DDBJ whole genome shotgun (WGS) entry which is preliminary data.</text>
</comment>
<sequence length="156" mass="18377">SQTDVSRQFRAKEILKKKCMKEKVYKYSAISLIVINFITLYLFYDYFTENPAMFRGLGILMNFFRLIIFSVGLGIILLGIRLFFHLRKKTNPIKTHFLYIFSAILGANLFINWLICIFMELIKLDSMLNFAIFTLLAISIFSIIDIYKLNFINKNK</sequence>
<feature type="transmembrane region" description="Helical" evidence="1">
    <location>
        <begin position="63"/>
        <end position="84"/>
    </location>
</feature>
<reference evidence="2 3" key="1">
    <citation type="submission" date="2017-09" db="EMBL/GenBank/DDBJ databases">
        <title>Whole genomes of Flavobacteriaceae.</title>
        <authorList>
            <person name="Stine C."/>
            <person name="Li C."/>
            <person name="Tadesse D."/>
        </authorList>
    </citation>
    <scope>NUCLEOTIDE SEQUENCE [LARGE SCALE GENOMIC DNA]</scope>
    <source>
        <strain evidence="2 3">ATCC 35036</strain>
    </source>
</reference>
<feature type="non-terminal residue" evidence="2">
    <location>
        <position position="1"/>
    </location>
</feature>
<name>A0A2H3K937_9FLAO</name>
<evidence type="ECO:0000313" key="3">
    <source>
        <dbReference type="Proteomes" id="UP000220828"/>
    </source>
</evidence>